<keyword evidence="7 10" id="KW-0862">Zinc</keyword>
<evidence type="ECO:0000313" key="13">
    <source>
        <dbReference type="Proteomes" id="UP001500466"/>
    </source>
</evidence>
<keyword evidence="6 10" id="KW-0547">Nucleotide-binding</keyword>
<evidence type="ECO:0000256" key="1">
    <source>
        <dbReference type="ARBA" id="ARBA00003679"/>
    </source>
</evidence>
<dbReference type="Proteomes" id="UP001500466">
    <property type="component" value="Unassembled WGS sequence"/>
</dbReference>
<dbReference type="Gene3D" id="3.40.50.620">
    <property type="entry name" value="HUPs"/>
    <property type="match status" value="1"/>
</dbReference>
<dbReference type="GO" id="GO:0016874">
    <property type="term" value="F:ligase activity"/>
    <property type="evidence" value="ECO:0007669"/>
    <property type="project" value="UniProtKB-KW"/>
</dbReference>
<feature type="binding site" evidence="10">
    <location>
        <position position="227"/>
    </location>
    <ligand>
        <name>Zn(2+)</name>
        <dbReference type="ChEBI" id="CHEBI:29105"/>
    </ligand>
</feature>
<dbReference type="PANTHER" id="PTHR10890:SF3">
    <property type="entry name" value="CYSTEINE--TRNA LIGASE, CYTOPLASMIC"/>
    <property type="match status" value="1"/>
</dbReference>
<dbReference type="InterPro" id="IPR017812">
    <property type="entry name" value="Mycothiol_ligase_MshC"/>
</dbReference>
<proteinExistence type="inferred from homology"/>
<evidence type="ECO:0000256" key="6">
    <source>
        <dbReference type="ARBA" id="ARBA00022741"/>
    </source>
</evidence>
<evidence type="ECO:0000256" key="7">
    <source>
        <dbReference type="ARBA" id="ARBA00022833"/>
    </source>
</evidence>
<evidence type="ECO:0000256" key="2">
    <source>
        <dbReference type="ARBA" id="ARBA00007723"/>
    </source>
</evidence>
<dbReference type="PRINTS" id="PR00983">
    <property type="entry name" value="TRNASYNTHCYS"/>
</dbReference>
<dbReference type="Gene3D" id="1.20.120.640">
    <property type="entry name" value="Anticodon-binding domain of a subclass of class I aminoacyl-tRNA synthetases"/>
    <property type="match status" value="1"/>
</dbReference>
<evidence type="ECO:0000313" key="12">
    <source>
        <dbReference type="EMBL" id="GAA4957532.1"/>
    </source>
</evidence>
<protein>
    <recommendedName>
        <fullName evidence="10">L-cysteine:1D-myo-inositol 2-amino-2-deoxy-alpha-D-glucopyranoside ligase</fullName>
        <shortName evidence="10">L-Cys:GlcN-Ins ligase</shortName>
        <ecNumber evidence="10">6.3.1.13</ecNumber>
    </recommendedName>
    <alternativeName>
        <fullName evidence="10">Mycothiol ligase</fullName>
        <shortName evidence="10">MSH ligase</shortName>
    </alternativeName>
</protein>
<comment type="cofactor">
    <cofactor evidence="10">
        <name>Zn(2+)</name>
        <dbReference type="ChEBI" id="CHEBI:29105"/>
    </cofactor>
    <text evidence="10">Binds 1 zinc ion per subunit.</text>
</comment>
<evidence type="ECO:0000256" key="3">
    <source>
        <dbReference type="ARBA" id="ARBA00011245"/>
    </source>
</evidence>
<dbReference type="InterPro" id="IPR024909">
    <property type="entry name" value="Cys-tRNA/MSH_ligase"/>
</dbReference>
<evidence type="ECO:0000256" key="5">
    <source>
        <dbReference type="ARBA" id="ARBA00022723"/>
    </source>
</evidence>
<dbReference type="CDD" id="cd00672">
    <property type="entry name" value="CysRS_core"/>
    <property type="match status" value="1"/>
</dbReference>
<feature type="binding site" evidence="10">
    <location>
        <position position="43"/>
    </location>
    <ligand>
        <name>Zn(2+)</name>
        <dbReference type="ChEBI" id="CHEBI:29105"/>
    </ligand>
</feature>
<dbReference type="HAMAP" id="MF_01697">
    <property type="entry name" value="MshC"/>
    <property type="match status" value="1"/>
</dbReference>
<comment type="catalytic activity">
    <reaction evidence="9 10">
        <text>1D-myo-inositol 2-amino-2-deoxy-alpha-D-glucopyranoside + L-cysteine + ATP = 1D-myo-inositol 2-(L-cysteinylamino)-2-deoxy-alpha-D-glucopyranoside + AMP + diphosphate + H(+)</text>
        <dbReference type="Rhea" id="RHEA:26176"/>
        <dbReference type="ChEBI" id="CHEBI:15378"/>
        <dbReference type="ChEBI" id="CHEBI:30616"/>
        <dbReference type="ChEBI" id="CHEBI:33019"/>
        <dbReference type="ChEBI" id="CHEBI:35235"/>
        <dbReference type="ChEBI" id="CHEBI:58886"/>
        <dbReference type="ChEBI" id="CHEBI:58887"/>
        <dbReference type="ChEBI" id="CHEBI:456215"/>
        <dbReference type="EC" id="6.3.1.13"/>
    </reaction>
</comment>
<evidence type="ECO:0000259" key="11">
    <source>
        <dbReference type="Pfam" id="PF01406"/>
    </source>
</evidence>
<comment type="function">
    <text evidence="1 10">Catalyzes the ATP-dependent condensation of GlcN-Ins and L-cysteine to form L-Cys-GlcN-Ins.</text>
</comment>
<feature type="short sequence motif" description="'HIGH' region" evidence="10">
    <location>
        <begin position="45"/>
        <end position="55"/>
    </location>
</feature>
<keyword evidence="4 10" id="KW-0436">Ligase</keyword>
<keyword evidence="8 10" id="KW-0067">ATP-binding</keyword>
<evidence type="ECO:0000256" key="9">
    <source>
        <dbReference type="ARBA" id="ARBA00048350"/>
    </source>
</evidence>
<feature type="binding site" evidence="10">
    <location>
        <begin position="245"/>
        <end position="247"/>
    </location>
    <ligand>
        <name>L-cysteinyl-5'-AMP</name>
        <dbReference type="ChEBI" id="CHEBI:144924"/>
    </ligand>
</feature>
<comment type="subunit">
    <text evidence="3 10">Monomer.</text>
</comment>
<feature type="binding site" evidence="10">
    <location>
        <begin position="43"/>
        <end position="46"/>
    </location>
    <ligand>
        <name>L-cysteinyl-5'-AMP</name>
        <dbReference type="ChEBI" id="CHEBI:144924"/>
    </ligand>
</feature>
<feature type="binding site" evidence="10">
    <location>
        <begin position="81"/>
        <end position="83"/>
    </location>
    <ligand>
        <name>L-cysteinyl-5'-AMP</name>
        <dbReference type="ChEBI" id="CHEBI:144924"/>
    </ligand>
</feature>
<keyword evidence="5 10" id="KW-0479">Metal-binding</keyword>
<accession>A0ABP9H0A6</accession>
<dbReference type="Pfam" id="PF01406">
    <property type="entry name" value="tRNA-synt_1e"/>
    <property type="match status" value="1"/>
</dbReference>
<feature type="domain" description="tRNA synthetases class I catalytic" evidence="11">
    <location>
        <begin position="39"/>
        <end position="332"/>
    </location>
</feature>
<dbReference type="InterPro" id="IPR014729">
    <property type="entry name" value="Rossmann-like_a/b/a_fold"/>
</dbReference>
<evidence type="ECO:0000256" key="4">
    <source>
        <dbReference type="ARBA" id="ARBA00022598"/>
    </source>
</evidence>
<evidence type="ECO:0000256" key="8">
    <source>
        <dbReference type="ARBA" id="ARBA00022840"/>
    </source>
</evidence>
<feature type="binding site" evidence="10">
    <location>
        <position position="223"/>
    </location>
    <ligand>
        <name>L-cysteinyl-5'-AMP</name>
        <dbReference type="ChEBI" id="CHEBI:144924"/>
    </ligand>
</feature>
<feature type="binding site" evidence="10">
    <location>
        <position position="252"/>
    </location>
    <ligand>
        <name>Zn(2+)</name>
        <dbReference type="ChEBI" id="CHEBI:29105"/>
    </ligand>
</feature>
<feature type="binding site" evidence="10">
    <location>
        <position position="58"/>
    </location>
    <ligand>
        <name>L-cysteinyl-5'-AMP</name>
        <dbReference type="ChEBI" id="CHEBI:144924"/>
    </ligand>
</feature>
<feature type="binding site" evidence="10">
    <location>
        <position position="279"/>
    </location>
    <ligand>
        <name>L-cysteinyl-5'-AMP</name>
        <dbReference type="ChEBI" id="CHEBI:144924"/>
    </ligand>
</feature>
<feature type="short sequence motif" description="'KMSKS' region" evidence="10">
    <location>
        <begin position="285"/>
        <end position="289"/>
    </location>
</feature>
<dbReference type="EMBL" id="BAABHS010000006">
    <property type="protein sequence ID" value="GAA4957532.1"/>
    <property type="molecule type" value="Genomic_DNA"/>
</dbReference>
<comment type="similarity">
    <text evidence="2 10">Belongs to the class-I aminoacyl-tRNA synthetase family. MshC subfamily.</text>
</comment>
<gene>
    <name evidence="10 12" type="primary">mshC</name>
    <name evidence="12" type="ORF">GCM10023205_19890</name>
</gene>
<evidence type="ECO:0000256" key="10">
    <source>
        <dbReference type="HAMAP-Rule" id="MF_01697"/>
    </source>
</evidence>
<name>A0ABP9H0A6_9ACTN</name>
<dbReference type="InterPro" id="IPR032678">
    <property type="entry name" value="tRNA-synt_1_cat_dom"/>
</dbReference>
<keyword evidence="13" id="KW-1185">Reference proteome</keyword>
<dbReference type="PANTHER" id="PTHR10890">
    <property type="entry name" value="CYSTEINYL-TRNA SYNTHETASE"/>
    <property type="match status" value="1"/>
</dbReference>
<organism evidence="12 13">
    <name type="scientific">Yinghuangia aomiensis</name>
    <dbReference type="NCBI Taxonomy" id="676205"/>
    <lineage>
        <taxon>Bacteria</taxon>
        <taxon>Bacillati</taxon>
        <taxon>Actinomycetota</taxon>
        <taxon>Actinomycetes</taxon>
        <taxon>Kitasatosporales</taxon>
        <taxon>Streptomycetaceae</taxon>
        <taxon>Yinghuangia</taxon>
    </lineage>
</organism>
<dbReference type="NCBIfam" id="TIGR03447">
    <property type="entry name" value="mycothiol_MshC"/>
    <property type="match status" value="1"/>
</dbReference>
<reference evidence="13" key="1">
    <citation type="journal article" date="2019" name="Int. J. Syst. Evol. Microbiol.">
        <title>The Global Catalogue of Microorganisms (GCM) 10K type strain sequencing project: providing services to taxonomists for standard genome sequencing and annotation.</title>
        <authorList>
            <consortium name="The Broad Institute Genomics Platform"/>
            <consortium name="The Broad Institute Genome Sequencing Center for Infectious Disease"/>
            <person name="Wu L."/>
            <person name="Ma J."/>
        </authorList>
    </citation>
    <scope>NUCLEOTIDE SEQUENCE [LARGE SCALE GENOMIC DNA]</scope>
    <source>
        <strain evidence="13">JCM 17986</strain>
    </source>
</reference>
<dbReference type="EC" id="6.3.1.13" evidence="10"/>
<sequence>MYAWPAPELPVLPGQGASLRVFDSAARDFVTTAPGPVARLYVCGITPYDATHMGHAATYVAFDLLQRAWRDAGHRVHYVQNVTDVDDPLLERAARDGEDWTALAERETALFRDDMTALRVLPPDHYVGVVEAIDRIVPLIVDLRDKGAAYDVDGDVYFSVASDERFGGVSGFSAEEMLRLSAERGGDPERPGKKNPLDPLLWRAARDGEPSWPSPLGPGRPGWHIECVAIALEHLGMAFDVQGGGSDLVFPHHEMGASHAQVATGDAPYAKAYVHAGMVALHGEKMSKSRGNLVFVSKLREAGIDPMAMRLVLLAHHYRSDWEWTDDVLATAELRLGRWRAAVSRPDGPPADDLLAALRDRLADDLDAPGALAAMDAWAEKQLREGGSDQGAPGVASRAVDALLGIAL</sequence>
<dbReference type="RefSeq" id="WP_345674989.1">
    <property type="nucleotide sequence ID" value="NZ_BAABHS010000006.1"/>
</dbReference>
<dbReference type="SUPFAM" id="SSF52374">
    <property type="entry name" value="Nucleotidylyl transferase"/>
    <property type="match status" value="1"/>
</dbReference>
<comment type="caution">
    <text evidence="12">The sequence shown here is derived from an EMBL/GenBank/DDBJ whole genome shotgun (WGS) entry which is preliminary data.</text>
</comment>
<feature type="short sequence motif" description="'ERGGDP' region" evidence="10">
    <location>
        <begin position="183"/>
        <end position="188"/>
    </location>
</feature>